<feature type="transmembrane region" description="Helical" evidence="6">
    <location>
        <begin position="361"/>
        <end position="381"/>
    </location>
</feature>
<dbReference type="STRING" id="1346791.M529_07995"/>
<keyword evidence="3 6" id="KW-0812">Transmembrane</keyword>
<evidence type="ECO:0008006" key="9">
    <source>
        <dbReference type="Google" id="ProtNLM"/>
    </source>
</evidence>
<feature type="transmembrane region" description="Helical" evidence="6">
    <location>
        <begin position="152"/>
        <end position="176"/>
    </location>
</feature>
<feature type="transmembrane region" description="Helical" evidence="6">
    <location>
        <begin position="24"/>
        <end position="45"/>
    </location>
</feature>
<feature type="transmembrane region" description="Helical" evidence="6">
    <location>
        <begin position="328"/>
        <end position="349"/>
    </location>
</feature>
<keyword evidence="2" id="KW-1003">Cell membrane</keyword>
<dbReference type="Proteomes" id="UP000015523">
    <property type="component" value="Unassembled WGS sequence"/>
</dbReference>
<dbReference type="PATRIC" id="fig|1346791.3.peg.1537"/>
<keyword evidence="8" id="KW-1185">Reference proteome</keyword>
<dbReference type="PANTHER" id="PTHR43702:SF3">
    <property type="entry name" value="PROTEIN TSGA"/>
    <property type="match status" value="1"/>
</dbReference>
<proteinExistence type="predicted"/>
<feature type="transmembrane region" description="Helical" evidence="6">
    <location>
        <begin position="91"/>
        <end position="108"/>
    </location>
</feature>
<reference evidence="7 8" key="1">
    <citation type="journal article" date="2013" name="Genome Announc.">
        <title>Draft Genome Sequence of Sphingobium ummariense Strain RL-3, a Hexachlorocyclohexane-Degrading Bacterium.</title>
        <authorList>
            <person name="Kohli P."/>
            <person name="Dua A."/>
            <person name="Sangwan N."/>
            <person name="Oldach P."/>
            <person name="Khurana J.P."/>
            <person name="Lal R."/>
        </authorList>
    </citation>
    <scope>NUCLEOTIDE SEQUENCE [LARGE SCALE GENOMIC DNA]</scope>
    <source>
        <strain evidence="7 8">RL-3</strain>
    </source>
</reference>
<evidence type="ECO:0000256" key="4">
    <source>
        <dbReference type="ARBA" id="ARBA00022989"/>
    </source>
</evidence>
<protein>
    <recommendedName>
        <fullName evidence="9">Glucose transporter</fullName>
    </recommendedName>
</protein>
<feature type="transmembrane region" description="Helical" evidence="6">
    <location>
        <begin position="65"/>
        <end position="84"/>
    </location>
</feature>
<feature type="transmembrane region" description="Helical" evidence="6">
    <location>
        <begin position="304"/>
        <end position="322"/>
    </location>
</feature>
<evidence type="ECO:0000313" key="7">
    <source>
        <dbReference type="EMBL" id="EQB32770.1"/>
    </source>
</evidence>
<dbReference type="GO" id="GO:0005886">
    <property type="term" value="C:plasma membrane"/>
    <property type="evidence" value="ECO:0007669"/>
    <property type="project" value="UniProtKB-SubCell"/>
</dbReference>
<dbReference type="Gene3D" id="1.20.1250.20">
    <property type="entry name" value="MFS general substrate transporter like domains"/>
    <property type="match status" value="2"/>
</dbReference>
<feature type="transmembrane region" description="Helical" evidence="6">
    <location>
        <begin position="114"/>
        <end position="131"/>
    </location>
</feature>
<sequence length="415" mass="42739">MTALMADATTSSPKSPDDRIARSLFRLSIGVFFIGGFLTSSVSLLVPRLKLMLALDYAEALLVQLAFHASYLLFALPITGLIVASGYMRSIALGLAIMTLGCLSLALAQHSLSLALILGALLLLSAGQTFLQMASNTVVTVIGPSRGAAGRLTLLQGFNSLGTLLGPLLSAPLLLADIDSAAPRPGTATLPFLGTAVVTAGLAIAYARSRGLLAERDERRPKAAGALIAVMRHRRLRWGTAAIFAYVGAEVTIGALLPSVLMRPDRLGATPVAAGQIVSLYWGGAMIGRFLGAFAMRQIRAARLLLLAALGAVALLLAAIALPGAAGAGAMIAIGLCNAIMYPTIYALALPSDSREAPLASMWLCMAVVGGAIVPVLTGFAADATGLLPALLLPVACYGLVGWFAHRCAGEEQAA</sequence>
<comment type="caution">
    <text evidence="7">The sequence shown here is derived from an EMBL/GenBank/DDBJ whole genome shotgun (WGS) entry which is preliminary data.</text>
</comment>
<dbReference type="InterPro" id="IPR011701">
    <property type="entry name" value="MFS"/>
</dbReference>
<evidence type="ECO:0000256" key="2">
    <source>
        <dbReference type="ARBA" id="ARBA00022475"/>
    </source>
</evidence>
<keyword evidence="4 6" id="KW-1133">Transmembrane helix</keyword>
<evidence type="ECO:0000256" key="1">
    <source>
        <dbReference type="ARBA" id="ARBA00004429"/>
    </source>
</evidence>
<evidence type="ECO:0000256" key="3">
    <source>
        <dbReference type="ARBA" id="ARBA00022692"/>
    </source>
</evidence>
<dbReference type="InterPro" id="IPR036259">
    <property type="entry name" value="MFS_trans_sf"/>
</dbReference>
<dbReference type="AlphaFoldDB" id="T0IVB1"/>
<name>T0IVB1_9SPHN</name>
<dbReference type="PANTHER" id="PTHR43702">
    <property type="entry name" value="L-FUCOSE-PROTON SYMPORTER"/>
    <property type="match status" value="1"/>
</dbReference>
<feature type="transmembrane region" description="Helical" evidence="6">
    <location>
        <begin position="387"/>
        <end position="405"/>
    </location>
</feature>
<keyword evidence="5 6" id="KW-0472">Membrane</keyword>
<dbReference type="eggNOG" id="COG0738">
    <property type="taxonomic scope" value="Bacteria"/>
</dbReference>
<feature type="transmembrane region" description="Helical" evidence="6">
    <location>
        <begin position="241"/>
        <end position="261"/>
    </location>
</feature>
<dbReference type="SUPFAM" id="SSF103473">
    <property type="entry name" value="MFS general substrate transporter"/>
    <property type="match status" value="1"/>
</dbReference>
<evidence type="ECO:0000313" key="8">
    <source>
        <dbReference type="Proteomes" id="UP000015523"/>
    </source>
</evidence>
<comment type="subcellular location">
    <subcellularLocation>
        <location evidence="1">Cell inner membrane</location>
        <topology evidence="1">Multi-pass membrane protein</topology>
    </subcellularLocation>
</comment>
<feature type="transmembrane region" description="Helical" evidence="6">
    <location>
        <begin position="273"/>
        <end position="292"/>
    </location>
</feature>
<dbReference type="GO" id="GO:0022857">
    <property type="term" value="F:transmembrane transporter activity"/>
    <property type="evidence" value="ECO:0007669"/>
    <property type="project" value="InterPro"/>
</dbReference>
<feature type="transmembrane region" description="Helical" evidence="6">
    <location>
        <begin position="188"/>
        <end position="207"/>
    </location>
</feature>
<gene>
    <name evidence="7" type="ORF">M529_07995</name>
</gene>
<evidence type="ECO:0000256" key="5">
    <source>
        <dbReference type="ARBA" id="ARBA00023136"/>
    </source>
</evidence>
<accession>T0IVB1</accession>
<dbReference type="EMBL" id="AUWY01000058">
    <property type="protein sequence ID" value="EQB32770.1"/>
    <property type="molecule type" value="Genomic_DNA"/>
</dbReference>
<evidence type="ECO:0000256" key="6">
    <source>
        <dbReference type="SAM" id="Phobius"/>
    </source>
</evidence>
<organism evidence="7 8">
    <name type="scientific">Sphingobium ummariense RL-3</name>
    <dbReference type="NCBI Taxonomy" id="1346791"/>
    <lineage>
        <taxon>Bacteria</taxon>
        <taxon>Pseudomonadati</taxon>
        <taxon>Pseudomonadota</taxon>
        <taxon>Alphaproteobacteria</taxon>
        <taxon>Sphingomonadales</taxon>
        <taxon>Sphingomonadaceae</taxon>
        <taxon>Sphingobium</taxon>
    </lineage>
</organism>
<dbReference type="RefSeq" id="WP_021317491.1">
    <property type="nucleotide sequence ID" value="NZ_AUWY01000058.1"/>
</dbReference>
<dbReference type="InterPro" id="IPR050375">
    <property type="entry name" value="MFS_TsgA-like"/>
</dbReference>
<dbReference type="Pfam" id="PF07690">
    <property type="entry name" value="MFS_1"/>
    <property type="match status" value="1"/>
</dbReference>